<evidence type="ECO:0000313" key="3">
    <source>
        <dbReference type="Proteomes" id="UP000316639"/>
    </source>
</evidence>
<evidence type="ECO:0000256" key="1">
    <source>
        <dbReference type="SAM" id="SignalP"/>
    </source>
</evidence>
<sequence length="353" mass="37804">MPVLRLMPLLALAMMASSTPTPPQAASPDEALNALWTEYGNAGGRWTGADRTASVPLPDGRTAWLFSDTFLGKVNTDHSRPAGTPMPRNTLVVQEADGSLGATLHGGTPDRPRALVDLPGADEHLWVGDGIVQNGVLRVLYNRYQTTGNGPLDVRGAGTSLATFALPALALTSLITIPVGRNIAWGSEILQDGDHTYVYGAEHDGPFGKHLRLARVPGGDLTGPWEFWTGQGWSRFEEDSVRVLTGVGTAFSVTKVGDEHVLVTVDSNVPFNRNVVAYTASSPAGPFGDPRVLYHAPEAGSSIIVYDASAHPQLSRPGELTVSYNVNSLDPRDALADARIYRPRFIEVPWPPE</sequence>
<evidence type="ECO:0000313" key="2">
    <source>
        <dbReference type="EMBL" id="TWP46979.1"/>
    </source>
</evidence>
<dbReference type="AlphaFoldDB" id="A0A563EJD7"/>
<dbReference type="OrthoDB" id="5482597at2"/>
<feature type="chain" id="PRO_5021870169" evidence="1">
    <location>
        <begin position="26"/>
        <end position="353"/>
    </location>
</feature>
<name>A0A563EJD7_9PSEU</name>
<gene>
    <name evidence="2" type="ORF">FKR81_33555</name>
</gene>
<feature type="signal peptide" evidence="1">
    <location>
        <begin position="1"/>
        <end position="25"/>
    </location>
</feature>
<keyword evidence="3" id="KW-1185">Reference proteome</keyword>
<keyword evidence="1" id="KW-0732">Signal</keyword>
<dbReference type="Proteomes" id="UP000316639">
    <property type="component" value="Unassembled WGS sequence"/>
</dbReference>
<dbReference type="RefSeq" id="WP_146358251.1">
    <property type="nucleotide sequence ID" value="NZ_VOBR01000028.1"/>
</dbReference>
<comment type="caution">
    <text evidence="2">The sequence shown here is derived from an EMBL/GenBank/DDBJ whole genome shotgun (WGS) entry which is preliminary data.</text>
</comment>
<organism evidence="2 3">
    <name type="scientific">Lentzea tibetensis</name>
    <dbReference type="NCBI Taxonomy" id="2591470"/>
    <lineage>
        <taxon>Bacteria</taxon>
        <taxon>Bacillati</taxon>
        <taxon>Actinomycetota</taxon>
        <taxon>Actinomycetes</taxon>
        <taxon>Pseudonocardiales</taxon>
        <taxon>Pseudonocardiaceae</taxon>
        <taxon>Lentzea</taxon>
    </lineage>
</organism>
<protein>
    <submittedName>
        <fullName evidence="2">DUF5005 domain-containing protein</fullName>
    </submittedName>
</protein>
<accession>A0A563EJD7</accession>
<reference evidence="2 3" key="1">
    <citation type="submission" date="2019-07" db="EMBL/GenBank/DDBJ databases">
        <title>Lentzea xizangensis sp. nov., isolated from Qinghai-Tibetan Plateau Soils.</title>
        <authorList>
            <person name="Huang J."/>
        </authorList>
    </citation>
    <scope>NUCLEOTIDE SEQUENCE [LARGE SCALE GENOMIC DNA]</scope>
    <source>
        <strain evidence="2 3">FXJ1.1311</strain>
    </source>
</reference>
<proteinExistence type="predicted"/>
<dbReference type="EMBL" id="VOBR01000028">
    <property type="protein sequence ID" value="TWP46979.1"/>
    <property type="molecule type" value="Genomic_DNA"/>
</dbReference>